<dbReference type="InterPro" id="IPR013783">
    <property type="entry name" value="Ig-like_fold"/>
</dbReference>
<proteinExistence type="predicted"/>
<dbReference type="EMBL" id="NRGR01000023">
    <property type="protein sequence ID" value="PCC38478.1"/>
    <property type="molecule type" value="Genomic_DNA"/>
</dbReference>
<feature type="region of interest" description="Disordered" evidence="1">
    <location>
        <begin position="187"/>
        <end position="234"/>
    </location>
</feature>
<feature type="compositionally biased region" description="Acidic residues" evidence="1">
    <location>
        <begin position="740"/>
        <end position="762"/>
    </location>
</feature>
<keyword evidence="2" id="KW-0812">Transmembrane</keyword>
<protein>
    <submittedName>
        <fullName evidence="3">Uncharacterized protein</fullName>
    </submittedName>
</protein>
<dbReference type="AlphaFoldDB" id="A0A2A3YGU6"/>
<dbReference type="OrthoDB" id="4789076at2"/>
<keyword evidence="2" id="KW-0472">Membrane</keyword>
<keyword evidence="2" id="KW-1133">Transmembrane helix</keyword>
<keyword evidence="4" id="KW-1185">Reference proteome</keyword>
<feature type="compositionally biased region" description="Acidic residues" evidence="1">
    <location>
        <begin position="201"/>
        <end position="230"/>
    </location>
</feature>
<sequence>MSMDLVSLTPTSLEEGSTLTARVEVTNTSSEPLPALSLELRTLTSRVTDRSALASWQADTTADTSTPSLATSPEVDELAPGESTTLTVTLAADELGYSDAPYYWGTRRISLTAVADEDPLASIRSFMVWRPAGAETTITQSVLLPVAEEDAFASVTDPEAHQQSLESGRLAGTRELAQRDDVDWWLDPALLDPPQLPVDPDPSDDTNDDGAEGDGAEDATDPEQTGDPDSDSPVARTFEVDAASADLAASLRDGVGDRTVLAMPYAQSDLVSVEQADAQALHRAVDARGAAVWEETGIAPEASAMGIEGTMADGDSLQALLDAGADAAVVPSSSLRPDLDAAVTPSSVGVYESDDGSELPLLAPDPVLSDEFAHLTADSDTEQTQQRLLAETATIASEYTTAPRHLLISPSSTVELDPVAAGAALDALDEAPWIEQGSTSALLDSVPERSWTTDAQDDSGAPYALGTVGPSEVLPSGPGNNGLWEHRSTVNERDALDPVSLRSLDSTWQQLGVLATAMEDDASLDATRLQVLSGTSLRWSGDPEGISALADDSRDTAQGLEDRIEVIPASGYNLISDSVGVPVTISNDLDSPITVRPEVTSDRPLVQIGEVEDVTVPAHSQVDAAVPVEAVANGTVTLTTVLTTQDGQQLTEPVDVPLTVNPAWENWTTLVIVIAMGLLVVVGVARARRTGASTRAPAVHGPEDPEELSRSGISTVDTSTAAKAWSARAGTGSGTPAPDPDPDDDRPADDPPDTDDREEQAP</sequence>
<feature type="region of interest" description="Disordered" evidence="1">
    <location>
        <begin position="56"/>
        <end position="81"/>
    </location>
</feature>
<dbReference type="Proteomes" id="UP000218598">
    <property type="component" value="Unassembled WGS sequence"/>
</dbReference>
<feature type="region of interest" description="Disordered" evidence="1">
    <location>
        <begin position="690"/>
        <end position="762"/>
    </location>
</feature>
<evidence type="ECO:0000256" key="2">
    <source>
        <dbReference type="SAM" id="Phobius"/>
    </source>
</evidence>
<dbReference type="Gene3D" id="2.60.40.10">
    <property type="entry name" value="Immunoglobulins"/>
    <property type="match status" value="1"/>
</dbReference>
<name>A0A2A3YGU6_9MICO</name>
<organism evidence="3 4">
    <name type="scientific">Brachybacterium alimentarium</name>
    <dbReference type="NCBI Taxonomy" id="47845"/>
    <lineage>
        <taxon>Bacteria</taxon>
        <taxon>Bacillati</taxon>
        <taxon>Actinomycetota</taxon>
        <taxon>Actinomycetes</taxon>
        <taxon>Micrococcales</taxon>
        <taxon>Dermabacteraceae</taxon>
        <taxon>Brachybacterium</taxon>
    </lineage>
</organism>
<evidence type="ECO:0000256" key="1">
    <source>
        <dbReference type="SAM" id="MobiDB-lite"/>
    </source>
</evidence>
<dbReference type="InterPro" id="IPR046112">
    <property type="entry name" value="DUF6049"/>
</dbReference>
<accession>A0A2A3YGU6</accession>
<evidence type="ECO:0000313" key="3">
    <source>
        <dbReference type="EMBL" id="PCC38478.1"/>
    </source>
</evidence>
<dbReference type="GO" id="GO:0005975">
    <property type="term" value="P:carbohydrate metabolic process"/>
    <property type="evidence" value="ECO:0007669"/>
    <property type="project" value="UniProtKB-ARBA"/>
</dbReference>
<feature type="compositionally biased region" description="Polar residues" evidence="1">
    <location>
        <begin position="57"/>
        <end position="71"/>
    </location>
</feature>
<gene>
    <name evidence="3" type="ORF">CIK66_14110</name>
</gene>
<dbReference type="Pfam" id="PF19516">
    <property type="entry name" value="DUF6049"/>
    <property type="match status" value="1"/>
</dbReference>
<comment type="caution">
    <text evidence="3">The sequence shown here is derived from an EMBL/GenBank/DDBJ whole genome shotgun (WGS) entry which is preliminary data.</text>
</comment>
<feature type="transmembrane region" description="Helical" evidence="2">
    <location>
        <begin position="667"/>
        <end position="685"/>
    </location>
</feature>
<reference evidence="3 4" key="1">
    <citation type="journal article" date="2017" name="Elife">
        <title>Extensive horizontal gene transfer in cheese-associated bacteria.</title>
        <authorList>
            <person name="Bonham K.S."/>
            <person name="Wolfe B.E."/>
            <person name="Dutton R.J."/>
        </authorList>
    </citation>
    <scope>NUCLEOTIDE SEQUENCE [LARGE SCALE GENOMIC DNA]</scope>
    <source>
        <strain evidence="3 4">341_9</strain>
    </source>
</reference>
<evidence type="ECO:0000313" key="4">
    <source>
        <dbReference type="Proteomes" id="UP000218598"/>
    </source>
</evidence>
<feature type="compositionally biased region" description="Polar residues" evidence="1">
    <location>
        <begin position="711"/>
        <end position="721"/>
    </location>
</feature>